<protein>
    <recommendedName>
        <fullName evidence="4">1,4-alpha-glucan branching enzyme</fullName>
        <ecNumber evidence="4">2.4.1.18</ecNumber>
    </recommendedName>
</protein>
<dbReference type="PANTHER" id="PTHR43651">
    <property type="entry name" value="1,4-ALPHA-GLUCAN-BRANCHING ENZYME"/>
    <property type="match status" value="1"/>
</dbReference>
<keyword evidence="5" id="KW-0808">Transferase</keyword>
<feature type="region of interest" description="Disordered" evidence="7">
    <location>
        <begin position="308"/>
        <end position="329"/>
    </location>
</feature>
<dbReference type="SMART" id="SM00642">
    <property type="entry name" value="Aamy"/>
    <property type="match status" value="1"/>
</dbReference>
<reference evidence="9 10" key="1">
    <citation type="submission" date="2023-05" db="EMBL/GenBank/DDBJ databases">
        <title>A 100% complete, gapless, phased diploid assembly of the Scenedesmus obliquus UTEX 3031 genome.</title>
        <authorList>
            <person name="Biondi T.C."/>
            <person name="Hanschen E.R."/>
            <person name="Kwon T."/>
            <person name="Eng W."/>
            <person name="Kruse C.P.S."/>
            <person name="Koehler S.I."/>
            <person name="Kunde Y."/>
            <person name="Gleasner C.D."/>
            <person name="You Mak K.T."/>
            <person name="Polle J."/>
            <person name="Hovde B.T."/>
            <person name="Starkenburg S.R."/>
        </authorList>
    </citation>
    <scope>NUCLEOTIDE SEQUENCE [LARGE SCALE GENOMIC DNA]</scope>
    <source>
        <strain evidence="9 10">DOE0152z</strain>
    </source>
</reference>
<dbReference type="InterPro" id="IPR006048">
    <property type="entry name" value="A-amylase/branching_C"/>
</dbReference>
<dbReference type="InterPro" id="IPR006047">
    <property type="entry name" value="GH13_cat_dom"/>
</dbReference>
<dbReference type="SUPFAM" id="SSF50891">
    <property type="entry name" value="Cyclophilin-like"/>
    <property type="match status" value="1"/>
</dbReference>
<dbReference type="PROSITE" id="PS00170">
    <property type="entry name" value="CSA_PPIASE_1"/>
    <property type="match status" value="1"/>
</dbReference>
<keyword evidence="6" id="KW-0934">Plastid</keyword>
<evidence type="ECO:0000256" key="7">
    <source>
        <dbReference type="SAM" id="MobiDB-lite"/>
    </source>
</evidence>
<organism evidence="9 10">
    <name type="scientific">Tetradesmus obliquus</name>
    <name type="common">Green alga</name>
    <name type="synonym">Acutodesmus obliquus</name>
    <dbReference type="NCBI Taxonomy" id="3088"/>
    <lineage>
        <taxon>Eukaryota</taxon>
        <taxon>Viridiplantae</taxon>
        <taxon>Chlorophyta</taxon>
        <taxon>core chlorophytes</taxon>
        <taxon>Chlorophyceae</taxon>
        <taxon>CS clade</taxon>
        <taxon>Sphaeropleales</taxon>
        <taxon>Scenedesmaceae</taxon>
        <taxon>Tetradesmus</taxon>
    </lineage>
</organism>
<dbReference type="Gene3D" id="2.40.100.10">
    <property type="entry name" value="Cyclophilin-like"/>
    <property type="match status" value="1"/>
</dbReference>
<sequence>MGQAASVSKDAIVQAAKTKANYLPPLGPPNPANPLVFFDIALGRYGDAVPLGRIVMELKEDVVPKTAENFRQLCVSEQPGFGYKGSRFHRVIPNFMCQGGDFTNDNGTGGKSIYGNKFADENFNLRHTGAGVLSMANAGPNTNGSQFFLCTANTPWLDGKHVVFGQVVEGFEVVKAIEGCGARSGETAYDVMVAGCGQLPKGASKTTASSGADTAPPRRVAAAGASKINMVAVSVRPRPAMMGVSVRAPARHMLARTQSSMSSRLRLLLQFESSRLSGPVSNDIPFWQPSTLQVVPADQFVAAPPPALRSNDEEAAVDATPAEYTTPPDEVQQAGLREYRLDREGADWGADLPAGATPQGAAYRLILGSPDGNTLMYRRDPWARSAEAASSWCFVHSPAAYTWQHTEWQPLSFDKHIIYEMHIGSFTPEGTLRAAITKLPHIASLGFTLLELMPCQEHSDPWGYNPRQLLALHRGLGTPEDMAAFVDAAHGLGLGVMMDVVLHHGAPNGNMLWDFDGWEEGHNGGIYHEGAPDCMWGRQWAFWKVEVRAMIAGACEGWLRDYRMDGLRFDSIKDVPMDMVQEITWGLKQRYPGRFLSAEITPEDPRLMAEYGFDAIWVHSGYFDIIQQHRALGRGHHGGGDWAGGWDLPKLREAMGVHYGFERPDQCIKYMTGSHDQVGCQRNGGWYQDYSLVGGHHRYAVDQFCGGRTDRNAIASARLWYAANVGAAGAPLLFMGTEMAQNGWWHTDEWHRINWDNAEDEIGRGMMAAVADVNKLRVSHPVMRYGWSNCIHEDRANGIMGYERVAEGEARVIVVVNAARGYWQDCNYGLWVGGGGSFKQIYCSQDVQYGGDPKWVSNDIVAEYDGKIYLNLPPSCTLMLVQQG</sequence>
<dbReference type="EC" id="2.4.1.18" evidence="4"/>
<keyword evidence="6" id="KW-0035">Amyloplast</keyword>
<dbReference type="InterPro" id="IPR029000">
    <property type="entry name" value="Cyclophilin-like_dom_sf"/>
</dbReference>
<evidence type="ECO:0000256" key="2">
    <source>
        <dbReference type="ARBA" id="ARBA00004602"/>
    </source>
</evidence>
<evidence type="ECO:0000256" key="3">
    <source>
        <dbReference type="ARBA" id="ARBA00009000"/>
    </source>
</evidence>
<evidence type="ECO:0000313" key="10">
    <source>
        <dbReference type="Proteomes" id="UP001244341"/>
    </source>
</evidence>
<dbReference type="Pfam" id="PF00160">
    <property type="entry name" value="Pro_isomerase"/>
    <property type="match status" value="1"/>
</dbReference>
<evidence type="ECO:0000313" key="9">
    <source>
        <dbReference type="EMBL" id="WIA13871.1"/>
    </source>
</evidence>
<evidence type="ECO:0000256" key="4">
    <source>
        <dbReference type="ARBA" id="ARBA00012541"/>
    </source>
</evidence>
<evidence type="ECO:0000256" key="1">
    <source>
        <dbReference type="ARBA" id="ARBA00000826"/>
    </source>
</evidence>
<gene>
    <name evidence="9" type="ORF">OEZ85_002443</name>
</gene>
<dbReference type="PRINTS" id="PR00153">
    <property type="entry name" value="CSAPPISMRASE"/>
</dbReference>
<accession>A0ABY8TXL3</accession>
<dbReference type="SUPFAM" id="SSF51011">
    <property type="entry name" value="Glycosyl hydrolase domain"/>
    <property type="match status" value="1"/>
</dbReference>
<dbReference type="PANTHER" id="PTHR43651:SF11">
    <property type="entry name" value="MALTO-OLIGOSYLTREHALOSE TREHALOHYDROLASE"/>
    <property type="match status" value="1"/>
</dbReference>
<dbReference type="InterPro" id="IPR020892">
    <property type="entry name" value="Cyclophilin-type_PPIase_CS"/>
</dbReference>
<comment type="similarity">
    <text evidence="3">Belongs to the glycosyl hydrolase 13 family. GlgB subfamily.</text>
</comment>
<evidence type="ECO:0000259" key="8">
    <source>
        <dbReference type="PROSITE" id="PS50072"/>
    </source>
</evidence>
<proteinExistence type="inferred from homology"/>
<dbReference type="InterPro" id="IPR017853">
    <property type="entry name" value="GH"/>
</dbReference>
<dbReference type="Proteomes" id="UP001244341">
    <property type="component" value="Chromosome 5b"/>
</dbReference>
<comment type="catalytic activity">
    <reaction evidence="1">
        <text>Transfers a segment of a (1-&gt;4)-alpha-D-glucan chain to a primary hydroxy group in a similar glucan chain.</text>
        <dbReference type="EC" id="2.4.1.18"/>
    </reaction>
</comment>
<dbReference type="PROSITE" id="PS50072">
    <property type="entry name" value="CSA_PPIASE_2"/>
    <property type="match status" value="1"/>
</dbReference>
<comment type="subcellular location">
    <subcellularLocation>
        <location evidence="2">Plastid</location>
        <location evidence="2">Amyloplast</location>
    </subcellularLocation>
</comment>
<dbReference type="InterPro" id="IPR013780">
    <property type="entry name" value="Glyco_hydro_b"/>
</dbReference>
<dbReference type="Pfam" id="PF02806">
    <property type="entry name" value="Alpha-amylase_C"/>
    <property type="match status" value="1"/>
</dbReference>
<dbReference type="Pfam" id="PF00128">
    <property type="entry name" value="Alpha-amylase"/>
    <property type="match status" value="1"/>
</dbReference>
<dbReference type="Gene3D" id="3.20.20.80">
    <property type="entry name" value="Glycosidases"/>
    <property type="match status" value="1"/>
</dbReference>
<feature type="domain" description="PPIase cyclophilin-type" evidence="8">
    <location>
        <begin position="50"/>
        <end position="198"/>
    </location>
</feature>
<dbReference type="InterPro" id="IPR002130">
    <property type="entry name" value="Cyclophilin-type_PPIase_dom"/>
</dbReference>
<evidence type="ECO:0000256" key="6">
    <source>
        <dbReference type="ARBA" id="ARBA00023234"/>
    </source>
</evidence>
<dbReference type="Gene3D" id="2.60.40.1180">
    <property type="entry name" value="Golgi alpha-mannosidase II"/>
    <property type="match status" value="1"/>
</dbReference>
<evidence type="ECO:0000256" key="5">
    <source>
        <dbReference type="ARBA" id="ARBA00022679"/>
    </source>
</evidence>
<dbReference type="EMBL" id="CP126212">
    <property type="protein sequence ID" value="WIA13871.1"/>
    <property type="molecule type" value="Genomic_DNA"/>
</dbReference>
<dbReference type="CDD" id="cd01926">
    <property type="entry name" value="cyclophilin_ABH_like"/>
    <property type="match status" value="1"/>
</dbReference>
<keyword evidence="10" id="KW-1185">Reference proteome</keyword>
<name>A0ABY8TXL3_TETOB</name>
<dbReference type="SUPFAM" id="SSF51445">
    <property type="entry name" value="(Trans)glycosidases"/>
    <property type="match status" value="1"/>
</dbReference>